<organism evidence="2">
    <name type="scientific">Notodromas monacha</name>
    <dbReference type="NCBI Taxonomy" id="399045"/>
    <lineage>
        <taxon>Eukaryota</taxon>
        <taxon>Metazoa</taxon>
        <taxon>Ecdysozoa</taxon>
        <taxon>Arthropoda</taxon>
        <taxon>Crustacea</taxon>
        <taxon>Oligostraca</taxon>
        <taxon>Ostracoda</taxon>
        <taxon>Podocopa</taxon>
        <taxon>Podocopida</taxon>
        <taxon>Cypridocopina</taxon>
        <taxon>Cypridoidea</taxon>
        <taxon>Cyprididae</taxon>
        <taxon>Notodromas</taxon>
    </lineage>
</organism>
<accession>A0A7R9BGT5</accession>
<feature type="compositionally biased region" description="Basic and acidic residues" evidence="1">
    <location>
        <begin position="192"/>
        <end position="207"/>
    </location>
</feature>
<name>A0A7R9BGT5_9CRUS</name>
<dbReference type="EMBL" id="CAJPEX010000316">
    <property type="protein sequence ID" value="CAG0915049.1"/>
    <property type="molecule type" value="Genomic_DNA"/>
</dbReference>
<dbReference type="AlphaFoldDB" id="A0A7R9BGT5"/>
<evidence type="ECO:0000313" key="2">
    <source>
        <dbReference type="EMBL" id="CAD7274897.1"/>
    </source>
</evidence>
<proteinExistence type="predicted"/>
<evidence type="ECO:0000313" key="3">
    <source>
        <dbReference type="Proteomes" id="UP000678499"/>
    </source>
</evidence>
<protein>
    <submittedName>
        <fullName evidence="2">Uncharacterized protein</fullName>
    </submittedName>
</protein>
<dbReference type="EMBL" id="OA882353">
    <property type="protein sequence ID" value="CAD7274897.1"/>
    <property type="molecule type" value="Genomic_DNA"/>
</dbReference>
<feature type="region of interest" description="Disordered" evidence="1">
    <location>
        <begin position="188"/>
        <end position="216"/>
    </location>
</feature>
<sequence>MFSSFLNQALGGGGGQQQGSGGGGSNDLLGNVLGGLAGSLLSGGGSGGGNQGYPQGNYVVPGQGGGGYPGFPGQGGGGYPGVPGQGGGGYPGVPGFGGAPNPGYGGAVLDDIASLVGGGGGQPGQTGLHSHRAGLNVKGLFGEFVEGGTRAVLKGFTHQLKAGIKDQVKSILSHPDLQDFRGRYRFRSTRSLKKDQNPNRTCFKELEDQLGNGPLP</sequence>
<evidence type="ECO:0000256" key="1">
    <source>
        <dbReference type="SAM" id="MobiDB-lite"/>
    </source>
</evidence>
<gene>
    <name evidence="2" type="ORF">NMOB1V02_LOCUS2709</name>
</gene>
<dbReference type="Proteomes" id="UP000678499">
    <property type="component" value="Unassembled WGS sequence"/>
</dbReference>
<keyword evidence="3" id="KW-1185">Reference proteome</keyword>
<reference evidence="2" key="1">
    <citation type="submission" date="2020-11" db="EMBL/GenBank/DDBJ databases">
        <authorList>
            <person name="Tran Van P."/>
        </authorList>
    </citation>
    <scope>NUCLEOTIDE SEQUENCE</scope>
</reference>